<proteinExistence type="predicted"/>
<sequence length="124" mass="12516">MIAIAALIGFSNAIPTEGTLAPLLQVRSSPTTREIDVRAPNPSVEVSTPVTYFVTTNGSITGQAVKKVIGNELAVLSPGASDAVILAAITGLGAITQAVCRSGAPLACAVVGFTAVIGIFFSIF</sequence>
<comment type="caution">
    <text evidence="2">The sequence shown here is derived from an EMBL/GenBank/DDBJ whole genome shotgun (WGS) entry which is preliminary data.</text>
</comment>
<dbReference type="EMBL" id="JADNRY010000064">
    <property type="protein sequence ID" value="KAF9068203.1"/>
    <property type="molecule type" value="Genomic_DNA"/>
</dbReference>
<accession>A0A9P5PRQ5</accession>
<evidence type="ECO:0000313" key="2">
    <source>
        <dbReference type="EMBL" id="KAF9068203.1"/>
    </source>
</evidence>
<reference evidence="2" key="1">
    <citation type="submission" date="2020-11" db="EMBL/GenBank/DDBJ databases">
        <authorList>
            <consortium name="DOE Joint Genome Institute"/>
            <person name="Ahrendt S."/>
            <person name="Riley R."/>
            <person name="Andreopoulos W."/>
            <person name="Labutti K."/>
            <person name="Pangilinan J."/>
            <person name="Ruiz-Duenas F.J."/>
            <person name="Barrasa J.M."/>
            <person name="Sanchez-Garcia M."/>
            <person name="Camarero S."/>
            <person name="Miyauchi S."/>
            <person name="Serrano A."/>
            <person name="Linde D."/>
            <person name="Babiker R."/>
            <person name="Drula E."/>
            <person name="Ayuso-Fernandez I."/>
            <person name="Pacheco R."/>
            <person name="Padilla G."/>
            <person name="Ferreira P."/>
            <person name="Barriuso J."/>
            <person name="Kellner H."/>
            <person name="Castanera R."/>
            <person name="Alfaro M."/>
            <person name="Ramirez L."/>
            <person name="Pisabarro A.G."/>
            <person name="Kuo A."/>
            <person name="Tritt A."/>
            <person name="Lipzen A."/>
            <person name="He G."/>
            <person name="Yan M."/>
            <person name="Ng V."/>
            <person name="Cullen D."/>
            <person name="Martin F."/>
            <person name="Rosso M.-N."/>
            <person name="Henrissat B."/>
            <person name="Hibbett D."/>
            <person name="Martinez A.T."/>
            <person name="Grigoriev I.V."/>
        </authorList>
    </citation>
    <scope>NUCLEOTIDE SEQUENCE</scope>
    <source>
        <strain evidence="2">AH 40177</strain>
    </source>
</reference>
<keyword evidence="3" id="KW-1185">Reference proteome</keyword>
<evidence type="ECO:0000313" key="3">
    <source>
        <dbReference type="Proteomes" id="UP000772434"/>
    </source>
</evidence>
<dbReference type="Proteomes" id="UP000772434">
    <property type="component" value="Unassembled WGS sequence"/>
</dbReference>
<keyword evidence="1" id="KW-0812">Transmembrane</keyword>
<keyword evidence="1" id="KW-1133">Transmembrane helix</keyword>
<protein>
    <submittedName>
        <fullName evidence="2">Uncharacterized protein</fullName>
    </submittedName>
</protein>
<dbReference type="AlphaFoldDB" id="A0A9P5PRQ5"/>
<feature type="transmembrane region" description="Helical" evidence="1">
    <location>
        <begin position="104"/>
        <end position="123"/>
    </location>
</feature>
<keyword evidence="1" id="KW-0472">Membrane</keyword>
<name>A0A9P5PRQ5_9AGAR</name>
<organism evidence="2 3">
    <name type="scientific">Rhodocollybia butyracea</name>
    <dbReference type="NCBI Taxonomy" id="206335"/>
    <lineage>
        <taxon>Eukaryota</taxon>
        <taxon>Fungi</taxon>
        <taxon>Dikarya</taxon>
        <taxon>Basidiomycota</taxon>
        <taxon>Agaricomycotina</taxon>
        <taxon>Agaricomycetes</taxon>
        <taxon>Agaricomycetidae</taxon>
        <taxon>Agaricales</taxon>
        <taxon>Marasmiineae</taxon>
        <taxon>Omphalotaceae</taxon>
        <taxon>Rhodocollybia</taxon>
    </lineage>
</organism>
<gene>
    <name evidence="2" type="ORF">BDP27DRAFT_1422231</name>
</gene>
<evidence type="ECO:0000256" key="1">
    <source>
        <dbReference type="SAM" id="Phobius"/>
    </source>
</evidence>